<reference evidence="1 2" key="1">
    <citation type="submission" date="2017-02" db="EMBL/GenBank/DDBJ databases">
        <authorList>
            <person name="Peterson S.W."/>
        </authorList>
    </citation>
    <scope>NUCLEOTIDE SEQUENCE [LARGE SCALE GENOMIC DNA]</scope>
    <source>
        <strain evidence="1 2">DSM 22323</strain>
    </source>
</reference>
<organism evidence="1 2">
    <name type="scientific">Soonwooa buanensis</name>
    <dbReference type="NCBI Taxonomy" id="619805"/>
    <lineage>
        <taxon>Bacteria</taxon>
        <taxon>Pseudomonadati</taxon>
        <taxon>Bacteroidota</taxon>
        <taxon>Flavobacteriia</taxon>
        <taxon>Flavobacteriales</taxon>
        <taxon>Weeksellaceae</taxon>
        <taxon>Chryseobacterium group</taxon>
        <taxon>Soonwooa</taxon>
    </lineage>
</organism>
<evidence type="ECO:0000313" key="2">
    <source>
        <dbReference type="Proteomes" id="UP000191112"/>
    </source>
</evidence>
<evidence type="ECO:0000313" key="1">
    <source>
        <dbReference type="EMBL" id="SKB73255.1"/>
    </source>
</evidence>
<evidence type="ECO:0008006" key="3">
    <source>
        <dbReference type="Google" id="ProtNLM"/>
    </source>
</evidence>
<protein>
    <recommendedName>
        <fullName evidence="3">Lipoprotein</fullName>
    </recommendedName>
</protein>
<dbReference type="EMBL" id="FUYZ01000002">
    <property type="protein sequence ID" value="SKB73255.1"/>
    <property type="molecule type" value="Genomic_DNA"/>
</dbReference>
<accession>A0A1T5DNP1</accession>
<keyword evidence="2" id="KW-1185">Reference proteome</keyword>
<proteinExistence type="predicted"/>
<sequence>MKKMNNLRCFNIILIFSALLITACKQGLDERQQLFLDYAKLEDRYHNTGFYKNLDLYNLNTEPVIYKDSAFNIENFKATVVKNFKIYTEDDHIETDIGYELQFPYQYVLTPQKDGSIHTKLSVFVPETYYKFSLSAKDIGKSILKDSVEVSLLNMTNDSATLLVENKAVRQSYDYTYDVFERKDTSSKKEEYVLPKEPGYGDYLFHRESIERPNYTSVETKDSLTRASFARLEMSLIDENGKTLASEGRINDFRHYLWYRNHDMPYPELLSEYMDIKAKYKELDKDPLHKFHPLYIVNLQANGKINKVEFFLRSQKGKVVEIDLGNVKPEAKPTKAITDETEFLPLANIERESIQKALKTNYLTVPVKLNESEDFILYTSVPYGYNNKNTNMTFEHVKLIGDKKDTVAIDDIFTENDYFDIGNSNSSGNLRAVRFSPKAMKPTKIIGDIDFGITNYYDKEYPINRLPKGLSIAPDGVTLTILKNEPSLEDVSAIYAFTKEDKKHALSTVRIENYDYASENSLLQYVKKPAYIIVRYKKDKDKRVEEKVPFELNIPKSKKE</sequence>
<gene>
    <name evidence="1" type="ORF">SAMN05660477_00885</name>
</gene>
<dbReference type="AlphaFoldDB" id="A0A1T5DNP1"/>
<dbReference type="Proteomes" id="UP000191112">
    <property type="component" value="Unassembled WGS sequence"/>
</dbReference>
<dbReference type="PROSITE" id="PS51257">
    <property type="entry name" value="PROKAR_LIPOPROTEIN"/>
    <property type="match status" value="1"/>
</dbReference>
<name>A0A1T5DNP1_9FLAO</name>